<dbReference type="InterPro" id="IPR009739">
    <property type="entry name" value="LprI-like_N"/>
</dbReference>
<dbReference type="Proteomes" id="UP000668572">
    <property type="component" value="Unassembled WGS sequence"/>
</dbReference>
<gene>
    <name evidence="3" type="ORF">J7405_14730</name>
</gene>
<evidence type="ECO:0000259" key="2">
    <source>
        <dbReference type="Pfam" id="PF07007"/>
    </source>
</evidence>
<name>A0A8I2BVY5_XANMN</name>
<dbReference type="PANTHER" id="PTHR39176">
    <property type="entry name" value="PERIPLASMIC PROTEIN-RELATED"/>
    <property type="match status" value="1"/>
</dbReference>
<evidence type="ECO:0000256" key="1">
    <source>
        <dbReference type="SAM" id="MobiDB-lite"/>
    </source>
</evidence>
<feature type="region of interest" description="Disordered" evidence="1">
    <location>
        <begin position="31"/>
        <end position="70"/>
    </location>
</feature>
<sequence>MRFCVFIFFIIAIVLGGVGCQPKGHEHLNASVEKDSASSPFQSSTLEATKNPPSKENAGAQELPGSKASAEALRQKQLAQQYGDELDRALNGPDDAGHANFGGPTKLRESYGVCVNESRGATPDILDCNAEEYKYQDSRLNGVYRSVMAQLDAAKKQKLLSEERAWIVKRDQLCNLNGQLGGGQAEDIEESSCRLNATARRADELEGRQASR</sequence>
<feature type="compositionally biased region" description="Polar residues" evidence="1">
    <location>
        <begin position="37"/>
        <end position="54"/>
    </location>
</feature>
<evidence type="ECO:0000313" key="3">
    <source>
        <dbReference type="EMBL" id="MBO9760782.1"/>
    </source>
</evidence>
<dbReference type="PANTHER" id="PTHR39176:SF1">
    <property type="entry name" value="PERIPLASMIC PROTEIN"/>
    <property type="match status" value="1"/>
</dbReference>
<comment type="caution">
    <text evidence="3">The sequence shown here is derived from an EMBL/GenBank/DDBJ whole genome shotgun (WGS) entry which is preliminary data.</text>
</comment>
<accession>A0A8I2BVY5</accession>
<dbReference type="EMBL" id="JAGHXW010000046">
    <property type="protein sequence ID" value="MBO9760782.1"/>
    <property type="molecule type" value="Genomic_DNA"/>
</dbReference>
<feature type="domain" description="Lysozyme inhibitor LprI-like N-terminal" evidence="2">
    <location>
        <begin position="114"/>
        <end position="205"/>
    </location>
</feature>
<proteinExistence type="predicted"/>
<dbReference type="PROSITE" id="PS51257">
    <property type="entry name" value="PROKAR_LIPOPROTEIN"/>
    <property type="match status" value="1"/>
</dbReference>
<dbReference type="AlphaFoldDB" id="A0A8I2BVY5"/>
<dbReference type="Pfam" id="PF07007">
    <property type="entry name" value="LprI"/>
    <property type="match status" value="1"/>
</dbReference>
<evidence type="ECO:0000313" key="4">
    <source>
        <dbReference type="Proteomes" id="UP000668572"/>
    </source>
</evidence>
<dbReference type="Gene3D" id="1.20.1270.180">
    <property type="match status" value="1"/>
</dbReference>
<protein>
    <submittedName>
        <fullName evidence="3">DUF1311 domain-containing protein</fullName>
    </submittedName>
</protein>
<organism evidence="3 4">
    <name type="scientific">Xanthomonas manihotis</name>
    <dbReference type="NCBI Taxonomy" id="43353"/>
    <lineage>
        <taxon>Bacteria</taxon>
        <taxon>Pseudomonadati</taxon>
        <taxon>Pseudomonadota</taxon>
        <taxon>Gammaproteobacteria</taxon>
        <taxon>Lysobacterales</taxon>
        <taxon>Lysobacteraceae</taxon>
        <taxon>Xanthomonas</taxon>
    </lineage>
</organism>
<reference evidence="3" key="1">
    <citation type="submission" date="2021-03" db="EMBL/GenBank/DDBJ databases">
        <title>Molecular characterization of Xanthomonas species pathogenic on Araceae and the development of a triplex TaqMan assay for detection of X. phaseoli pv. dieffenbachiae.</title>
        <authorList>
            <person name="Van Der Wolf J."/>
            <person name="Krijger M."/>
            <person name="Mendes O."/>
            <person name="Brankovics B."/>
            <person name="Bonants P."/>
            <person name="Meekes E."/>
        </authorList>
    </citation>
    <scope>NUCLEOTIDE SEQUENCE</scope>
    <source>
        <strain evidence="3">NBC1264</strain>
    </source>
</reference>